<feature type="domain" description="Thioesterase" evidence="3">
    <location>
        <begin position="58"/>
        <end position="136"/>
    </location>
</feature>
<proteinExistence type="inferred from homology"/>
<dbReference type="PANTHER" id="PTHR43240">
    <property type="entry name" value="1,4-DIHYDROXY-2-NAPHTHOYL-COA THIOESTERASE 1"/>
    <property type="match status" value="1"/>
</dbReference>
<dbReference type="Pfam" id="PF03061">
    <property type="entry name" value="4HBT"/>
    <property type="match status" value="1"/>
</dbReference>
<dbReference type="GO" id="GO:0005829">
    <property type="term" value="C:cytosol"/>
    <property type="evidence" value="ECO:0007669"/>
    <property type="project" value="TreeGrafter"/>
</dbReference>
<comment type="caution">
    <text evidence="4">The sequence shown here is derived from an EMBL/GenBank/DDBJ whole genome shotgun (WGS) entry which is preliminary data.</text>
</comment>
<dbReference type="PANTHER" id="PTHR43240:SF5">
    <property type="entry name" value="1,4-DIHYDROXY-2-NAPHTHOYL-COA THIOESTERASE 1"/>
    <property type="match status" value="1"/>
</dbReference>
<sequence>MRILLPQSPWVGEITVEELTDRSRETLNENLGMEFLEIAETELRGRMPVDRRTVQPAGVLHGGASMAFAETLASWAGYLSIDRDRFHVVGQEINANHVRPGRAGTWVYGAASPLHLGRRAHVWEVRIADEAGKLVCVSRCTLAVIEQASGYSAPEARA</sequence>
<dbReference type="EMBL" id="JAGDYM010000001">
    <property type="protein sequence ID" value="MBO1900388.1"/>
    <property type="molecule type" value="Genomic_DNA"/>
</dbReference>
<dbReference type="InterPro" id="IPR029069">
    <property type="entry name" value="HotDog_dom_sf"/>
</dbReference>
<reference evidence="4" key="1">
    <citation type="submission" date="2021-03" db="EMBL/GenBank/DDBJ databases">
        <title>Leucobacter chromiisoli sp. nov., isolated from chromium-containing soil of chemical plant.</title>
        <authorList>
            <person name="Xu Z."/>
        </authorList>
    </citation>
    <scope>NUCLEOTIDE SEQUENCE</scope>
    <source>
        <strain evidence="4">S27</strain>
    </source>
</reference>
<name>A0A939SAG3_9MICO</name>
<accession>A0A939SAG3</accession>
<protein>
    <submittedName>
        <fullName evidence="4">Hotdog fold thioesterase</fullName>
    </submittedName>
</protein>
<dbReference type="AlphaFoldDB" id="A0A939SAG3"/>
<dbReference type="NCBIfam" id="TIGR00369">
    <property type="entry name" value="unchar_dom_1"/>
    <property type="match status" value="1"/>
</dbReference>
<dbReference type="Proteomes" id="UP000664382">
    <property type="component" value="Unassembled WGS sequence"/>
</dbReference>
<keyword evidence="2" id="KW-0378">Hydrolase</keyword>
<evidence type="ECO:0000313" key="5">
    <source>
        <dbReference type="Proteomes" id="UP000664382"/>
    </source>
</evidence>
<evidence type="ECO:0000313" key="4">
    <source>
        <dbReference type="EMBL" id="MBO1900388.1"/>
    </source>
</evidence>
<dbReference type="SUPFAM" id="SSF54637">
    <property type="entry name" value="Thioesterase/thiol ester dehydrase-isomerase"/>
    <property type="match status" value="1"/>
</dbReference>
<dbReference type="Gene3D" id="3.10.129.10">
    <property type="entry name" value="Hotdog Thioesterase"/>
    <property type="match status" value="1"/>
</dbReference>
<evidence type="ECO:0000259" key="3">
    <source>
        <dbReference type="Pfam" id="PF03061"/>
    </source>
</evidence>
<dbReference type="InterPro" id="IPR003736">
    <property type="entry name" value="PAAI_dom"/>
</dbReference>
<evidence type="ECO:0000256" key="1">
    <source>
        <dbReference type="ARBA" id="ARBA00008324"/>
    </source>
</evidence>
<keyword evidence="5" id="KW-1185">Reference proteome</keyword>
<gene>
    <name evidence="4" type="ORF">J4H92_00300</name>
</gene>
<comment type="similarity">
    <text evidence="1">Belongs to the thioesterase PaaI family.</text>
</comment>
<dbReference type="CDD" id="cd03443">
    <property type="entry name" value="PaaI_thioesterase"/>
    <property type="match status" value="1"/>
</dbReference>
<dbReference type="GO" id="GO:0061522">
    <property type="term" value="F:1,4-dihydroxy-2-naphthoyl-CoA thioesterase activity"/>
    <property type="evidence" value="ECO:0007669"/>
    <property type="project" value="TreeGrafter"/>
</dbReference>
<organism evidence="4 5">
    <name type="scientific">Leucobacter weissii</name>
    <dbReference type="NCBI Taxonomy" id="1983706"/>
    <lineage>
        <taxon>Bacteria</taxon>
        <taxon>Bacillati</taxon>
        <taxon>Actinomycetota</taxon>
        <taxon>Actinomycetes</taxon>
        <taxon>Micrococcales</taxon>
        <taxon>Microbacteriaceae</taxon>
        <taxon>Leucobacter</taxon>
    </lineage>
</organism>
<evidence type="ECO:0000256" key="2">
    <source>
        <dbReference type="ARBA" id="ARBA00022801"/>
    </source>
</evidence>
<dbReference type="RefSeq" id="WP_208095028.1">
    <property type="nucleotide sequence ID" value="NZ_JAGDYM010000001.1"/>
</dbReference>
<dbReference type="InterPro" id="IPR006683">
    <property type="entry name" value="Thioestr_dom"/>
</dbReference>